<evidence type="ECO:0000313" key="10">
    <source>
        <dbReference type="Proteomes" id="UP000887116"/>
    </source>
</evidence>
<dbReference type="PANTHER" id="PTHR13235:SF2">
    <property type="entry name" value="SINGLE-STRAND SELECTIVE MONOFUNCTIONAL URACIL DNA GLYCOSYLASE"/>
    <property type="match status" value="1"/>
</dbReference>
<evidence type="ECO:0000256" key="4">
    <source>
        <dbReference type="ARBA" id="ARBA00022801"/>
    </source>
</evidence>
<dbReference type="GO" id="GO:0005634">
    <property type="term" value="C:nucleus"/>
    <property type="evidence" value="ECO:0007669"/>
    <property type="project" value="UniProtKB-SubCell"/>
</dbReference>
<feature type="domain" description="Uracil-DNA glycosylase-like" evidence="8">
    <location>
        <begin position="51"/>
        <end position="227"/>
    </location>
</feature>
<sequence length="250" mass="28686">MDSLPISELLLQIERHQCALLANLTFSEKIRYIYNPLEYARETHEFYVRTYCNSPKKILFLGMNPGPFGMAQNGIPFGDSAYVNNWLKIKGNVFKPPLEHPKRQIQGLTCSRSEVSGSRFWSFMEETCGQPENLFLNCYIHNYCPFSMMTESAKNITPADLKAQEKKDLIKICDEALYQVMLLLQVKFIVGIGKFAEERAAHVLRSHNIQDIIVVNIMHPSPINPAANKGWKEIVHKQLDESGILQYMML</sequence>
<dbReference type="AlphaFoldDB" id="A0A8X6HUV4"/>
<comment type="similarity">
    <text evidence="2">Belongs to the uracil-DNA glycosylase (UDG) superfamily. SMUG1 family.</text>
</comment>
<organism evidence="9 10">
    <name type="scientific">Trichonephila clavata</name>
    <name type="common">Joro spider</name>
    <name type="synonym">Nephila clavata</name>
    <dbReference type="NCBI Taxonomy" id="2740835"/>
    <lineage>
        <taxon>Eukaryota</taxon>
        <taxon>Metazoa</taxon>
        <taxon>Ecdysozoa</taxon>
        <taxon>Arthropoda</taxon>
        <taxon>Chelicerata</taxon>
        <taxon>Arachnida</taxon>
        <taxon>Araneae</taxon>
        <taxon>Araneomorphae</taxon>
        <taxon>Entelegynae</taxon>
        <taxon>Araneoidea</taxon>
        <taxon>Nephilidae</taxon>
        <taxon>Trichonephila</taxon>
    </lineage>
</organism>
<dbReference type="InterPro" id="IPR039134">
    <property type="entry name" value="SMUG1"/>
</dbReference>
<name>A0A8X6HUV4_TRICU</name>
<evidence type="ECO:0000313" key="9">
    <source>
        <dbReference type="EMBL" id="GFR30344.1"/>
    </source>
</evidence>
<dbReference type="InterPro" id="IPR005122">
    <property type="entry name" value="Uracil-DNA_glycosylase-like"/>
</dbReference>
<evidence type="ECO:0000259" key="8">
    <source>
        <dbReference type="Pfam" id="PF03167"/>
    </source>
</evidence>
<evidence type="ECO:0000256" key="5">
    <source>
        <dbReference type="ARBA" id="ARBA00023125"/>
    </source>
</evidence>
<dbReference type="CDD" id="cd19374">
    <property type="entry name" value="UDG-F3_SMUG1-like"/>
    <property type="match status" value="1"/>
</dbReference>
<keyword evidence="10" id="KW-1185">Reference proteome</keyword>
<keyword evidence="7" id="KW-0539">Nucleus</keyword>
<dbReference type="GO" id="GO:0003677">
    <property type="term" value="F:DNA binding"/>
    <property type="evidence" value="ECO:0007669"/>
    <property type="project" value="UniProtKB-KW"/>
</dbReference>
<gene>
    <name evidence="9" type="primary">smug1</name>
    <name evidence="9" type="ORF">TNCT_480381</name>
</gene>
<reference evidence="9" key="1">
    <citation type="submission" date="2020-07" db="EMBL/GenBank/DDBJ databases">
        <title>Multicomponent nature underlies the extraordinary mechanical properties of spider dragline silk.</title>
        <authorList>
            <person name="Kono N."/>
            <person name="Nakamura H."/>
            <person name="Mori M."/>
            <person name="Yoshida Y."/>
            <person name="Ohtoshi R."/>
            <person name="Malay A.D."/>
            <person name="Moran D.A.P."/>
            <person name="Tomita M."/>
            <person name="Numata K."/>
            <person name="Arakawa K."/>
        </authorList>
    </citation>
    <scope>NUCLEOTIDE SEQUENCE</scope>
</reference>
<dbReference type="GO" id="GO:0006284">
    <property type="term" value="P:base-excision repair"/>
    <property type="evidence" value="ECO:0007669"/>
    <property type="project" value="InterPro"/>
</dbReference>
<dbReference type="Gene3D" id="3.40.470.10">
    <property type="entry name" value="Uracil-DNA glycosylase-like domain"/>
    <property type="match status" value="1"/>
</dbReference>
<dbReference type="OrthoDB" id="408702at2759"/>
<evidence type="ECO:0000256" key="3">
    <source>
        <dbReference type="ARBA" id="ARBA00022763"/>
    </source>
</evidence>
<dbReference type="PANTHER" id="PTHR13235">
    <property type="entry name" value="SINGLE-STRAND SELECTIVE MONOFUNCTIONAL URACIL DNA GLYCOSYLASE"/>
    <property type="match status" value="1"/>
</dbReference>
<dbReference type="SUPFAM" id="SSF52141">
    <property type="entry name" value="Uracil-DNA glycosylase-like"/>
    <property type="match status" value="1"/>
</dbReference>
<dbReference type="GO" id="GO:0000703">
    <property type="term" value="F:oxidized pyrimidine nucleobase lesion DNA N-glycosylase activity"/>
    <property type="evidence" value="ECO:0007669"/>
    <property type="project" value="TreeGrafter"/>
</dbReference>
<dbReference type="Proteomes" id="UP000887116">
    <property type="component" value="Unassembled WGS sequence"/>
</dbReference>
<evidence type="ECO:0000256" key="1">
    <source>
        <dbReference type="ARBA" id="ARBA00004123"/>
    </source>
</evidence>
<keyword evidence="3" id="KW-0227">DNA damage</keyword>
<comment type="subcellular location">
    <subcellularLocation>
        <location evidence="1">Nucleus</location>
    </subcellularLocation>
</comment>
<evidence type="ECO:0000256" key="6">
    <source>
        <dbReference type="ARBA" id="ARBA00023204"/>
    </source>
</evidence>
<dbReference type="EMBL" id="BMAO01009358">
    <property type="protein sequence ID" value="GFR30344.1"/>
    <property type="molecule type" value="Genomic_DNA"/>
</dbReference>
<protein>
    <submittedName>
        <fullName evidence="9">Single-strand selective monofunctional uracil DNA glycosylase</fullName>
    </submittedName>
</protein>
<keyword evidence="6" id="KW-0234">DNA repair</keyword>
<keyword evidence="4" id="KW-0378">Hydrolase</keyword>
<keyword evidence="5" id="KW-0238">DNA-binding</keyword>
<accession>A0A8X6HUV4</accession>
<dbReference type="GO" id="GO:0017065">
    <property type="term" value="F:single-strand selective uracil DNA N-glycosylase activity"/>
    <property type="evidence" value="ECO:0007669"/>
    <property type="project" value="InterPro"/>
</dbReference>
<dbReference type="Pfam" id="PF03167">
    <property type="entry name" value="UDG"/>
    <property type="match status" value="1"/>
</dbReference>
<dbReference type="InterPro" id="IPR036895">
    <property type="entry name" value="Uracil-DNA_glycosylase-like_sf"/>
</dbReference>
<proteinExistence type="inferred from homology"/>
<evidence type="ECO:0000256" key="7">
    <source>
        <dbReference type="ARBA" id="ARBA00023242"/>
    </source>
</evidence>
<dbReference type="FunFam" id="3.40.470.10:FF:000005">
    <property type="entry name" value="Single-strand selective monofunctional uracil DNA glycosylase"/>
    <property type="match status" value="1"/>
</dbReference>
<evidence type="ECO:0000256" key="2">
    <source>
        <dbReference type="ARBA" id="ARBA00007889"/>
    </source>
</evidence>
<comment type="caution">
    <text evidence="9">The sequence shown here is derived from an EMBL/GenBank/DDBJ whole genome shotgun (WGS) entry which is preliminary data.</text>
</comment>